<dbReference type="CDD" id="cd16017">
    <property type="entry name" value="LptA"/>
    <property type="match status" value="1"/>
</dbReference>
<evidence type="ECO:0008006" key="12">
    <source>
        <dbReference type="Google" id="ProtNLM"/>
    </source>
</evidence>
<dbReference type="InterPro" id="IPR012549">
    <property type="entry name" value="EptA-like_N"/>
</dbReference>
<evidence type="ECO:0000259" key="9">
    <source>
        <dbReference type="Pfam" id="PF00884"/>
    </source>
</evidence>
<evidence type="ECO:0000256" key="5">
    <source>
        <dbReference type="ARBA" id="ARBA00022692"/>
    </source>
</evidence>
<keyword evidence="2" id="KW-1003">Cell membrane</keyword>
<gene>
    <name evidence="11" type="ORF">KL86DYS2_11683</name>
</gene>
<dbReference type="Pfam" id="PF08019">
    <property type="entry name" value="EptA_B_N"/>
    <property type="match status" value="1"/>
</dbReference>
<dbReference type="InterPro" id="IPR040423">
    <property type="entry name" value="PEA_transferase"/>
</dbReference>
<proteinExistence type="predicted"/>
<dbReference type="EMBL" id="FLUL01000001">
    <property type="protein sequence ID" value="SBV99549.1"/>
    <property type="molecule type" value="Genomic_DNA"/>
</dbReference>
<dbReference type="GO" id="GO:0009244">
    <property type="term" value="P:lipopolysaccharide core region biosynthetic process"/>
    <property type="evidence" value="ECO:0007669"/>
    <property type="project" value="TreeGrafter"/>
</dbReference>
<keyword evidence="5 8" id="KW-0812">Transmembrane</keyword>
<evidence type="ECO:0000259" key="10">
    <source>
        <dbReference type="Pfam" id="PF08019"/>
    </source>
</evidence>
<feature type="domain" description="Sulfatase N-terminal" evidence="9">
    <location>
        <begin position="239"/>
        <end position="474"/>
    </location>
</feature>
<dbReference type="RefSeq" id="WP_296949070.1">
    <property type="nucleotide sequence ID" value="NZ_LT599021.1"/>
</dbReference>
<dbReference type="InterPro" id="IPR058130">
    <property type="entry name" value="PEA_transf_C"/>
</dbReference>
<organism evidence="11">
    <name type="scientific">uncultured Dysgonomonas sp</name>
    <dbReference type="NCBI Taxonomy" id="206096"/>
    <lineage>
        <taxon>Bacteria</taxon>
        <taxon>Pseudomonadati</taxon>
        <taxon>Bacteroidota</taxon>
        <taxon>Bacteroidia</taxon>
        <taxon>Bacteroidales</taxon>
        <taxon>Dysgonomonadaceae</taxon>
        <taxon>Dysgonomonas</taxon>
        <taxon>environmental samples</taxon>
    </lineage>
</organism>
<dbReference type="SUPFAM" id="SSF53649">
    <property type="entry name" value="Alkaline phosphatase-like"/>
    <property type="match status" value="1"/>
</dbReference>
<dbReference type="PANTHER" id="PTHR30443">
    <property type="entry name" value="INNER MEMBRANE PROTEIN"/>
    <property type="match status" value="1"/>
</dbReference>
<comment type="subcellular location">
    <subcellularLocation>
        <location evidence="1">Cell inner membrane</location>
        <topology evidence="1">Multi-pass membrane protein</topology>
    </subcellularLocation>
</comment>
<feature type="transmembrane region" description="Helical" evidence="8">
    <location>
        <begin position="142"/>
        <end position="166"/>
    </location>
</feature>
<dbReference type="InterPro" id="IPR017850">
    <property type="entry name" value="Alkaline_phosphatase_core_sf"/>
</dbReference>
<dbReference type="Pfam" id="PF00884">
    <property type="entry name" value="Sulfatase"/>
    <property type="match status" value="1"/>
</dbReference>
<feature type="transmembrane region" description="Helical" evidence="8">
    <location>
        <begin position="186"/>
        <end position="203"/>
    </location>
</feature>
<keyword evidence="7 8" id="KW-0472">Membrane</keyword>
<dbReference type="PANTHER" id="PTHR30443:SF0">
    <property type="entry name" value="PHOSPHOETHANOLAMINE TRANSFERASE EPTA"/>
    <property type="match status" value="1"/>
</dbReference>
<evidence type="ECO:0000256" key="4">
    <source>
        <dbReference type="ARBA" id="ARBA00022679"/>
    </source>
</evidence>
<dbReference type="InterPro" id="IPR000917">
    <property type="entry name" value="Sulfatase_N"/>
</dbReference>
<evidence type="ECO:0000256" key="6">
    <source>
        <dbReference type="ARBA" id="ARBA00022989"/>
    </source>
</evidence>
<dbReference type="Gene3D" id="3.40.720.10">
    <property type="entry name" value="Alkaline Phosphatase, subunit A"/>
    <property type="match status" value="1"/>
</dbReference>
<dbReference type="GO" id="GO:0016776">
    <property type="term" value="F:phosphotransferase activity, phosphate group as acceptor"/>
    <property type="evidence" value="ECO:0007669"/>
    <property type="project" value="TreeGrafter"/>
</dbReference>
<feature type="transmembrane region" description="Helical" evidence="8">
    <location>
        <begin position="105"/>
        <end position="130"/>
    </location>
</feature>
<dbReference type="AlphaFoldDB" id="A0A212JJD0"/>
<accession>A0A212JJD0</accession>
<feature type="domain" description="Phosphoethanolamine transferase N-terminal" evidence="10">
    <location>
        <begin position="51"/>
        <end position="166"/>
    </location>
</feature>
<keyword evidence="6 8" id="KW-1133">Transmembrane helix</keyword>
<protein>
    <recommendedName>
        <fullName evidence="12">Sulfatase N-terminal domain-containing protein</fullName>
    </recommendedName>
</protein>
<reference evidence="11" key="1">
    <citation type="submission" date="2016-04" db="EMBL/GenBank/DDBJ databases">
        <authorList>
            <person name="Evans L.H."/>
            <person name="Alamgir A."/>
            <person name="Owens N."/>
            <person name="Weber N.D."/>
            <person name="Virtaneva K."/>
            <person name="Barbian K."/>
            <person name="Babar A."/>
            <person name="Rosenke K."/>
        </authorList>
    </citation>
    <scope>NUCLEOTIDE SEQUENCE</scope>
    <source>
        <strain evidence="11">86-2</strain>
    </source>
</reference>
<sequence length="548" mass="62382">MTKIKEYTKWIGKLIYRYKFTILALIYIGLIAFLPINLAPSIPMAIHVASFLFVLNILAKTKYTFVITFILAFILTFNAYFAFILGSDISLDMMASIFETHTTEAASMLKGGVLIGGLTALAATTLLLWLSEKELKIARLSIKWSLIGLFIYLFLFLPFVCYKRIAYEYQEDLFMEFPIRVGQDKVNMYAPILYGNIATILAYQEEMAQLRKFADQSSKKLPEGILLSDTIQKPEKIYLVIGESAYRKHLSLYGYPIKTTPFLDSLAQSVPSPINYYNGIAAAPFTRNALRIALSFASPTDMTPFYEEKTLINMADAAGYETYWLSNQGASGIQDSYLGYLAAGTNKAVFTKGGYLANDDFDLIPILKEEHKPDKKQFFIIHLVGSHNNYSDRYDAIDAEAIPNSGTTIQTDYDRSIHHTDRVMREIYKVMQQDSTAIFFHFSDHGEILGKGHGPWKNGIAQYDIPLITIQKNESRINSVMTKYVDPVTKLINNSSTIYVLAEMMGYTIPQKYIDKSIEDGRYVRHSDQNYSPYSEIKEEPEYIKFKY</sequence>
<evidence type="ECO:0000256" key="2">
    <source>
        <dbReference type="ARBA" id="ARBA00022475"/>
    </source>
</evidence>
<feature type="transmembrane region" description="Helical" evidence="8">
    <location>
        <begin position="66"/>
        <end position="85"/>
    </location>
</feature>
<keyword evidence="4" id="KW-0808">Transferase</keyword>
<evidence type="ECO:0000256" key="3">
    <source>
        <dbReference type="ARBA" id="ARBA00022519"/>
    </source>
</evidence>
<dbReference type="GO" id="GO:0005886">
    <property type="term" value="C:plasma membrane"/>
    <property type="evidence" value="ECO:0007669"/>
    <property type="project" value="UniProtKB-SubCell"/>
</dbReference>
<evidence type="ECO:0000313" key="11">
    <source>
        <dbReference type="EMBL" id="SBV99549.1"/>
    </source>
</evidence>
<name>A0A212JJD0_9BACT</name>
<feature type="transmembrane region" description="Helical" evidence="8">
    <location>
        <begin position="20"/>
        <end position="36"/>
    </location>
</feature>
<keyword evidence="3" id="KW-0997">Cell inner membrane</keyword>
<evidence type="ECO:0000256" key="7">
    <source>
        <dbReference type="ARBA" id="ARBA00023136"/>
    </source>
</evidence>
<evidence type="ECO:0000256" key="1">
    <source>
        <dbReference type="ARBA" id="ARBA00004429"/>
    </source>
</evidence>
<evidence type="ECO:0000256" key="8">
    <source>
        <dbReference type="SAM" id="Phobius"/>
    </source>
</evidence>